<evidence type="ECO:0000313" key="1">
    <source>
        <dbReference type="EMBL" id="XCO00339.1"/>
    </source>
</evidence>
<evidence type="ECO:0000313" key="2">
    <source>
        <dbReference type="EMBL" id="XCO00437.1"/>
    </source>
</evidence>
<reference evidence="1" key="1">
    <citation type="submission" date="2024-06" db="EMBL/GenBank/DDBJ databases">
        <title>Intestivirid acquisition increases across infancy in a wild primate population.</title>
        <authorList>
            <person name="Schneider-Creas I.A."/>
            <person name="Moya I.L."/>
            <person name="Chiou K.L."/>
            <person name="Baniel A."/>
            <person name="Azanaw Haile A."/>
            <person name="Kebede F."/>
            <person name="Abebe B."/>
            <person name="Snyder-Mackler N."/>
            <person name="Varsani A."/>
        </authorList>
    </citation>
    <scope>NUCLEOTIDE SEQUENCE</scope>
    <source>
        <strain evidence="1">Int_RNL_2016_0117_DIX</strain>
        <strain evidence="3">Int_RNL_2017_0546_COW</strain>
        <strain evidence="2">Int_RNL_2018_0945_COW</strain>
    </source>
</reference>
<evidence type="ECO:0000313" key="3">
    <source>
        <dbReference type="EMBL" id="XCO00534.1"/>
    </source>
</evidence>
<protein>
    <submittedName>
        <fullName evidence="1">Uncharacterized protein</fullName>
    </submittedName>
</protein>
<dbReference type="EMBL" id="PP965498">
    <property type="protein sequence ID" value="XCO00437.1"/>
    <property type="molecule type" value="Genomic_DNA"/>
</dbReference>
<organism evidence="1">
    <name type="scientific">Geladintestivirus 1</name>
    <dbReference type="NCBI Taxonomy" id="3233133"/>
    <lineage>
        <taxon>Viruses</taxon>
        <taxon>Duplodnaviria</taxon>
        <taxon>Heunggongvirae</taxon>
        <taxon>Uroviricota</taxon>
        <taxon>Caudoviricetes</taxon>
        <taxon>Crassvirales</taxon>
    </lineage>
</organism>
<sequence>MLKEKRIFHTDTNRYTVSTYSGKESRILEENLNVFKKCKNIYFNLIKNEDSPIEEIRENNAKLLKATENLANIGVDMNVKPYLIL</sequence>
<name>A0AAU8MK87_9CAUD</name>
<dbReference type="EMBL" id="PP965499">
    <property type="protein sequence ID" value="XCO00534.1"/>
    <property type="molecule type" value="Genomic_DNA"/>
</dbReference>
<accession>A0AAU8MK87</accession>
<proteinExistence type="predicted"/>
<dbReference type="EMBL" id="PP965497">
    <property type="protein sequence ID" value="XCO00339.1"/>
    <property type="molecule type" value="Genomic_DNA"/>
</dbReference>